<evidence type="ECO:0000256" key="8">
    <source>
        <dbReference type="ARBA" id="ARBA00022691"/>
    </source>
</evidence>
<evidence type="ECO:0000256" key="6">
    <source>
        <dbReference type="ARBA" id="ARBA00022603"/>
    </source>
</evidence>
<evidence type="ECO:0000256" key="4">
    <source>
        <dbReference type="ARBA" id="ARBA00013346"/>
    </source>
</evidence>
<dbReference type="CDD" id="cd02440">
    <property type="entry name" value="AdoMet_MTases"/>
    <property type="match status" value="1"/>
</dbReference>
<comment type="subcellular location">
    <subcellularLocation>
        <location evidence="1">Cytoplasm</location>
    </subcellularLocation>
</comment>
<evidence type="ECO:0000256" key="1">
    <source>
        <dbReference type="ARBA" id="ARBA00004496"/>
    </source>
</evidence>
<evidence type="ECO:0000256" key="10">
    <source>
        <dbReference type="ARBA" id="ARBA00031323"/>
    </source>
</evidence>
<dbReference type="GO" id="GO:0032259">
    <property type="term" value="P:methylation"/>
    <property type="evidence" value="ECO:0007669"/>
    <property type="project" value="UniProtKB-KW"/>
</dbReference>
<evidence type="ECO:0000256" key="3">
    <source>
        <dbReference type="ARBA" id="ARBA00011890"/>
    </source>
</evidence>
<dbReference type="AlphaFoldDB" id="A0A1W7D3L3"/>
<dbReference type="InterPro" id="IPR029063">
    <property type="entry name" value="SAM-dependent_MTases_sf"/>
</dbReference>
<dbReference type="EC" id="2.1.1.77" evidence="3"/>
<dbReference type="PROSITE" id="PS01279">
    <property type="entry name" value="PCMT"/>
    <property type="match status" value="1"/>
</dbReference>
<evidence type="ECO:0000313" key="13">
    <source>
        <dbReference type="Proteomes" id="UP000194218"/>
    </source>
</evidence>
<keyword evidence="8" id="KW-0949">S-adenosyl-L-methionine</keyword>
<comment type="similarity">
    <text evidence="2">Belongs to the methyltransferase superfamily. L-isoaspartyl/D-aspartyl protein methyltransferase family.</text>
</comment>
<dbReference type="Gene3D" id="3.40.50.150">
    <property type="entry name" value="Vaccinia Virus protein VP39"/>
    <property type="match status" value="1"/>
</dbReference>
<dbReference type="Proteomes" id="UP000194218">
    <property type="component" value="Chromosome"/>
</dbReference>
<evidence type="ECO:0000256" key="11">
    <source>
        <dbReference type="ARBA" id="ARBA00031350"/>
    </source>
</evidence>
<gene>
    <name evidence="12" type="ORF">CAG99_24770</name>
</gene>
<dbReference type="PANTHER" id="PTHR11579">
    <property type="entry name" value="PROTEIN-L-ISOASPARTATE O-METHYLTRANSFERASE"/>
    <property type="match status" value="1"/>
</dbReference>
<keyword evidence="5" id="KW-0963">Cytoplasm</keyword>
<name>A0A1W7D3L3_9ACTN</name>
<keyword evidence="7" id="KW-0808">Transferase</keyword>
<keyword evidence="13" id="KW-1185">Reference proteome</keyword>
<evidence type="ECO:0000256" key="2">
    <source>
        <dbReference type="ARBA" id="ARBA00005369"/>
    </source>
</evidence>
<dbReference type="GO" id="GO:0005737">
    <property type="term" value="C:cytoplasm"/>
    <property type="evidence" value="ECO:0007669"/>
    <property type="project" value="UniProtKB-SubCell"/>
</dbReference>
<dbReference type="OrthoDB" id="5143400at2"/>
<evidence type="ECO:0000256" key="7">
    <source>
        <dbReference type="ARBA" id="ARBA00022679"/>
    </source>
</evidence>
<evidence type="ECO:0000313" key="12">
    <source>
        <dbReference type="EMBL" id="ARQ71612.1"/>
    </source>
</evidence>
<dbReference type="InterPro" id="IPR000682">
    <property type="entry name" value="PCMT"/>
</dbReference>
<dbReference type="EMBL" id="CP021121">
    <property type="protein sequence ID" value="ARQ71612.1"/>
    <property type="molecule type" value="Genomic_DNA"/>
</dbReference>
<dbReference type="KEGG" id="smao:CAG99_24770"/>
<sequence>MADTMMEEGALASPHWHDAFRTIARDLFVPRFTIGYGRTARVYERSDDGYPEAVYTDTSLVTRWDEGGTPVSSSSAPSLMARMLEAFTPGDGPVMEIGTGTGYNCALMCHRFGAANVVSVDVDPVLTREAREKLAEHDFAPTLVTGDGTSGYRERAPYSGILATCGVERVPTAWLRQVRPGGVIVTNIGTGIARLIVSEGHGAEGEFLPEPASFMRARPTSEYVARTAPQYTKLIIHGTGRSRTVVLPDYAAGTDQFLSDLTLASALEISVMQHDVLSMSLITSPEAAIHGLVHPDSESWARIMPGPDNTVEVSEAGPRSLWDERLNLFTDWNEAGQPSPGAYRLTVTPDGTHHLSRGARSWTASTA</sequence>
<evidence type="ECO:0000256" key="5">
    <source>
        <dbReference type="ARBA" id="ARBA00022490"/>
    </source>
</evidence>
<dbReference type="SUPFAM" id="SSF53335">
    <property type="entry name" value="S-adenosyl-L-methionine-dependent methyltransferases"/>
    <property type="match status" value="1"/>
</dbReference>
<proteinExistence type="inferred from homology"/>
<accession>A0A1W7D3L3</accession>
<dbReference type="Pfam" id="PF01135">
    <property type="entry name" value="PCMT"/>
    <property type="match status" value="1"/>
</dbReference>
<organism evidence="12 13">
    <name type="scientific">Streptomyces marincola</name>
    <dbReference type="NCBI Taxonomy" id="2878388"/>
    <lineage>
        <taxon>Bacteria</taxon>
        <taxon>Bacillati</taxon>
        <taxon>Actinomycetota</taxon>
        <taxon>Actinomycetes</taxon>
        <taxon>Kitasatosporales</taxon>
        <taxon>Streptomycetaceae</taxon>
        <taxon>Streptomyces</taxon>
    </lineage>
</organism>
<evidence type="ECO:0000256" key="9">
    <source>
        <dbReference type="ARBA" id="ARBA00030757"/>
    </source>
</evidence>
<protein>
    <recommendedName>
        <fullName evidence="4">Protein-L-isoaspartate O-methyltransferase</fullName>
        <ecNumber evidence="3">2.1.1.77</ecNumber>
    </recommendedName>
    <alternativeName>
        <fullName evidence="11">L-isoaspartyl protein carboxyl methyltransferase</fullName>
    </alternativeName>
    <alternativeName>
        <fullName evidence="9">Protein L-isoaspartyl methyltransferase</fullName>
    </alternativeName>
    <alternativeName>
        <fullName evidence="10">Protein-beta-aspartate methyltransferase</fullName>
    </alternativeName>
</protein>
<dbReference type="PANTHER" id="PTHR11579:SF0">
    <property type="entry name" value="PROTEIN-L-ISOASPARTATE(D-ASPARTATE) O-METHYLTRANSFERASE"/>
    <property type="match status" value="1"/>
</dbReference>
<dbReference type="GO" id="GO:0004719">
    <property type="term" value="F:protein-L-isoaspartate (D-aspartate) O-methyltransferase activity"/>
    <property type="evidence" value="ECO:0007669"/>
    <property type="project" value="UniProtKB-EC"/>
</dbReference>
<reference evidence="12 13" key="1">
    <citation type="submission" date="2017-05" db="EMBL/GenBank/DDBJ databases">
        <title>Complete genome sequence of Streptomyces sp. SCSIO 03032 revealed the diverse biosynthetic pathways for its bioactive secondary metabolites.</title>
        <authorList>
            <person name="Ma L."/>
            <person name="Zhu Y."/>
            <person name="Zhang W."/>
            <person name="Zhang G."/>
            <person name="Tian X."/>
            <person name="Zhang S."/>
            <person name="Zhang C."/>
        </authorList>
    </citation>
    <scope>NUCLEOTIDE SEQUENCE [LARGE SCALE GENOMIC DNA]</scope>
    <source>
        <strain evidence="12 13">SCSIO 03032</strain>
    </source>
</reference>
<keyword evidence="6" id="KW-0489">Methyltransferase</keyword>